<evidence type="ECO:0000256" key="2">
    <source>
        <dbReference type="ARBA" id="ARBA00022695"/>
    </source>
</evidence>
<dbReference type="GO" id="GO:0050518">
    <property type="term" value="F:2-C-methyl-D-erythritol 4-phosphate cytidylyltransferase activity"/>
    <property type="evidence" value="ECO:0007669"/>
    <property type="project" value="UniProtKB-EC"/>
</dbReference>
<dbReference type="Pfam" id="PF01128">
    <property type="entry name" value="IspD"/>
    <property type="match status" value="1"/>
</dbReference>
<sequence length="212" mass="23601">MLYDKPVLAYTLLAFEKSRLVEEIILVVSEKEIFRAGNLVREFNIKKVKKILAGGETRQDSVLAGLAVIDNAFNYVAIHDGARPFITPKLIDETVKGAYEFGAAAPGIPVVDTIKRVSEDGFIGKTIKRDELVRIQTPQVFDRGVIISAHEKAKKDGLIVTDDCELVEKLGLKTKWIEGDYHNIKITTPDDLAVGEAILKLRGELYEDRTGY</sequence>
<dbReference type="FunFam" id="3.90.550.10:FF:000003">
    <property type="entry name" value="2-C-methyl-D-erythritol 4-phosphate cytidylyltransferase"/>
    <property type="match status" value="1"/>
</dbReference>
<dbReference type="EMBL" id="VSSQ01093198">
    <property type="protein sequence ID" value="MPN38139.1"/>
    <property type="molecule type" value="Genomic_DNA"/>
</dbReference>
<reference evidence="3" key="1">
    <citation type="submission" date="2019-08" db="EMBL/GenBank/DDBJ databases">
        <authorList>
            <person name="Kucharzyk K."/>
            <person name="Murdoch R.W."/>
            <person name="Higgins S."/>
            <person name="Loffler F."/>
        </authorList>
    </citation>
    <scope>NUCLEOTIDE SEQUENCE</scope>
</reference>
<dbReference type="AlphaFoldDB" id="A0A645HIW6"/>
<dbReference type="HAMAP" id="MF_00108">
    <property type="entry name" value="IspD"/>
    <property type="match status" value="1"/>
</dbReference>
<dbReference type="EC" id="2.7.7.60" evidence="3"/>
<dbReference type="InterPro" id="IPR029044">
    <property type="entry name" value="Nucleotide-diphossugar_trans"/>
</dbReference>
<dbReference type="InterPro" id="IPR050088">
    <property type="entry name" value="IspD/TarI_cytidylyltransf_bact"/>
</dbReference>
<dbReference type="GO" id="GO:0008299">
    <property type="term" value="P:isoprenoid biosynthetic process"/>
    <property type="evidence" value="ECO:0007669"/>
    <property type="project" value="InterPro"/>
</dbReference>
<evidence type="ECO:0000256" key="1">
    <source>
        <dbReference type="ARBA" id="ARBA00022679"/>
    </source>
</evidence>
<proteinExistence type="inferred from homology"/>
<accession>A0A645HIW6</accession>
<keyword evidence="2 3" id="KW-0548">Nucleotidyltransferase</keyword>
<protein>
    <submittedName>
        <fullName evidence="3">2-C-methyl-D-erythritol 4-phosphate cytidylyltransferase</fullName>
        <ecNumber evidence="3">2.7.7.60</ecNumber>
    </submittedName>
</protein>
<dbReference type="InterPro" id="IPR034683">
    <property type="entry name" value="IspD/TarI"/>
</dbReference>
<dbReference type="PANTHER" id="PTHR32125">
    <property type="entry name" value="2-C-METHYL-D-ERYTHRITOL 4-PHOSPHATE CYTIDYLYLTRANSFERASE, CHLOROPLASTIC"/>
    <property type="match status" value="1"/>
</dbReference>
<dbReference type="NCBIfam" id="TIGR00453">
    <property type="entry name" value="ispD"/>
    <property type="match status" value="1"/>
</dbReference>
<gene>
    <name evidence="3" type="primary">ispD_34</name>
    <name evidence="3" type="ORF">SDC9_185663</name>
</gene>
<organism evidence="3">
    <name type="scientific">bioreactor metagenome</name>
    <dbReference type="NCBI Taxonomy" id="1076179"/>
    <lineage>
        <taxon>unclassified sequences</taxon>
        <taxon>metagenomes</taxon>
        <taxon>ecological metagenomes</taxon>
    </lineage>
</organism>
<comment type="caution">
    <text evidence="3">The sequence shown here is derived from an EMBL/GenBank/DDBJ whole genome shotgun (WGS) entry which is preliminary data.</text>
</comment>
<dbReference type="InterPro" id="IPR001228">
    <property type="entry name" value="IspD"/>
</dbReference>
<dbReference type="PANTHER" id="PTHR32125:SF4">
    <property type="entry name" value="2-C-METHYL-D-ERYTHRITOL 4-PHOSPHATE CYTIDYLYLTRANSFERASE, CHLOROPLASTIC"/>
    <property type="match status" value="1"/>
</dbReference>
<keyword evidence="1 3" id="KW-0808">Transferase</keyword>
<dbReference type="CDD" id="cd02516">
    <property type="entry name" value="CDP-ME_synthetase"/>
    <property type="match status" value="1"/>
</dbReference>
<dbReference type="SUPFAM" id="SSF53448">
    <property type="entry name" value="Nucleotide-diphospho-sugar transferases"/>
    <property type="match status" value="1"/>
</dbReference>
<name>A0A645HIW6_9ZZZZ</name>
<evidence type="ECO:0000313" key="3">
    <source>
        <dbReference type="EMBL" id="MPN38139.1"/>
    </source>
</evidence>
<dbReference type="Gene3D" id="3.90.550.10">
    <property type="entry name" value="Spore Coat Polysaccharide Biosynthesis Protein SpsA, Chain A"/>
    <property type="match status" value="1"/>
</dbReference>